<reference evidence="5" key="1">
    <citation type="submission" date="2021-01" db="EMBL/GenBank/DDBJ databases">
        <authorList>
            <person name="Corre E."/>
            <person name="Pelletier E."/>
            <person name="Niang G."/>
            <person name="Scheremetjew M."/>
            <person name="Finn R."/>
            <person name="Kale V."/>
            <person name="Holt S."/>
            <person name="Cochrane G."/>
            <person name="Meng A."/>
            <person name="Brown T."/>
            <person name="Cohen L."/>
        </authorList>
    </citation>
    <scope>NUCLEOTIDE SEQUENCE</scope>
    <source>
        <strain evidence="5">CCMP443</strain>
    </source>
</reference>
<dbReference type="AlphaFoldDB" id="A0A7S0V561"/>
<dbReference type="Gene3D" id="1.10.455.10">
    <property type="entry name" value="Ribosomal protein S7 domain"/>
    <property type="match status" value="1"/>
</dbReference>
<accession>A0A7S0V561</accession>
<evidence type="ECO:0000256" key="2">
    <source>
        <dbReference type="ARBA" id="ARBA00022980"/>
    </source>
</evidence>
<protein>
    <recommendedName>
        <fullName evidence="4">Small ribosomal subunit protein uS7 domain-containing protein</fullName>
    </recommendedName>
</protein>
<evidence type="ECO:0000256" key="1">
    <source>
        <dbReference type="ARBA" id="ARBA00007151"/>
    </source>
</evidence>
<dbReference type="InterPro" id="IPR036823">
    <property type="entry name" value="Ribosomal_uS7_dom_sf"/>
</dbReference>
<evidence type="ECO:0000259" key="4">
    <source>
        <dbReference type="Pfam" id="PF00177"/>
    </source>
</evidence>
<dbReference type="GO" id="GO:1990904">
    <property type="term" value="C:ribonucleoprotein complex"/>
    <property type="evidence" value="ECO:0007669"/>
    <property type="project" value="UniProtKB-KW"/>
</dbReference>
<proteinExistence type="inferred from homology"/>
<dbReference type="SUPFAM" id="SSF47973">
    <property type="entry name" value="Ribosomal protein S7"/>
    <property type="match status" value="1"/>
</dbReference>
<evidence type="ECO:0000256" key="3">
    <source>
        <dbReference type="ARBA" id="ARBA00023274"/>
    </source>
</evidence>
<dbReference type="EMBL" id="HBFN01002802">
    <property type="protein sequence ID" value="CAD8779797.1"/>
    <property type="molecule type" value="Transcribed_RNA"/>
</dbReference>
<dbReference type="GO" id="GO:0005840">
    <property type="term" value="C:ribosome"/>
    <property type="evidence" value="ECO:0007669"/>
    <property type="project" value="UniProtKB-KW"/>
</dbReference>
<dbReference type="PIRSF" id="PIRSF002122">
    <property type="entry name" value="RPS7p_RPS7a_RPS5e_RPS7o"/>
    <property type="match status" value="1"/>
</dbReference>
<feature type="domain" description="Small ribosomal subunit protein uS7" evidence="4">
    <location>
        <begin position="10"/>
        <end position="137"/>
    </location>
</feature>
<name>A0A7S0V561_9CRYP</name>
<dbReference type="Pfam" id="PF00177">
    <property type="entry name" value="Ribosomal_S7"/>
    <property type="match status" value="1"/>
</dbReference>
<organism evidence="5">
    <name type="scientific">Hemiselmis tepida</name>
    <dbReference type="NCBI Taxonomy" id="464990"/>
    <lineage>
        <taxon>Eukaryota</taxon>
        <taxon>Cryptophyceae</taxon>
        <taxon>Cryptomonadales</taxon>
        <taxon>Hemiselmidaceae</taxon>
        <taxon>Hemiselmis</taxon>
    </lineage>
</organism>
<dbReference type="InterPro" id="IPR023798">
    <property type="entry name" value="Ribosomal_uS7_dom"/>
</dbReference>
<dbReference type="InterPro" id="IPR000235">
    <property type="entry name" value="Ribosomal_uS7"/>
</dbReference>
<gene>
    <name evidence="5" type="ORF">HTEP1355_LOCUS1717</name>
</gene>
<evidence type="ECO:0000313" key="5">
    <source>
        <dbReference type="EMBL" id="CAD8779797.1"/>
    </source>
</evidence>
<dbReference type="CDD" id="cd00323">
    <property type="entry name" value="uS7"/>
    <property type="match status" value="1"/>
</dbReference>
<dbReference type="GO" id="GO:0006412">
    <property type="term" value="P:translation"/>
    <property type="evidence" value="ECO:0007669"/>
    <property type="project" value="InterPro"/>
</dbReference>
<sequence length="144" mass="16770">MSVNIKKKLLISAYLKLFLKQGKQGKTEKLLKLSFSNLKKIKQMNPLLLFLDFIKKARPFCEVKSLRIRGSIQKIPVIIKQNRQKSLVLRWLLTNTVSRNEKTIVESLSKELIETVALQSRTIKVCDEMHKSAELNKIFIQFKN</sequence>
<dbReference type="PANTHER" id="PTHR11205">
    <property type="entry name" value="RIBOSOMAL PROTEIN S7"/>
    <property type="match status" value="1"/>
</dbReference>
<comment type="similarity">
    <text evidence="1">Belongs to the universal ribosomal protein uS7 family.</text>
</comment>
<keyword evidence="2" id="KW-0689">Ribosomal protein</keyword>
<keyword evidence="3" id="KW-0687">Ribonucleoprotein</keyword>